<gene>
    <name evidence="1" type="ORF">LY79DRAFT_112730</name>
</gene>
<sequence>MDVSHILARGRVLDSSKVDNRWRALHDTLQRLPPRRLHTSRQERFWSLYMRSLLVSSPSPPANACQTCNHIKAQTRRHQHIHTYKWYWTFRGQKFDLFRIPSYCLNSTSTPQPEPKVHYEVQSPIACRSRYALRCNSTEDSGAGLWKVT</sequence>
<organism evidence="1 2">
    <name type="scientific">Colletotrichum navitas</name>
    <dbReference type="NCBI Taxonomy" id="681940"/>
    <lineage>
        <taxon>Eukaryota</taxon>
        <taxon>Fungi</taxon>
        <taxon>Dikarya</taxon>
        <taxon>Ascomycota</taxon>
        <taxon>Pezizomycotina</taxon>
        <taxon>Sordariomycetes</taxon>
        <taxon>Hypocreomycetidae</taxon>
        <taxon>Glomerellales</taxon>
        <taxon>Glomerellaceae</taxon>
        <taxon>Colletotrichum</taxon>
        <taxon>Colletotrichum graminicola species complex</taxon>
    </lineage>
</organism>
<dbReference type="AlphaFoldDB" id="A0AAD8PKC1"/>
<dbReference type="RefSeq" id="XP_060407306.1">
    <property type="nucleotide sequence ID" value="XM_060550715.1"/>
</dbReference>
<keyword evidence="2" id="KW-1185">Reference proteome</keyword>
<proteinExistence type="predicted"/>
<dbReference type="Proteomes" id="UP001230504">
    <property type="component" value="Unassembled WGS sequence"/>
</dbReference>
<evidence type="ECO:0000313" key="1">
    <source>
        <dbReference type="EMBL" id="KAK1566079.1"/>
    </source>
</evidence>
<comment type="caution">
    <text evidence="1">The sequence shown here is derived from an EMBL/GenBank/DDBJ whole genome shotgun (WGS) entry which is preliminary data.</text>
</comment>
<evidence type="ECO:0000313" key="2">
    <source>
        <dbReference type="Proteomes" id="UP001230504"/>
    </source>
</evidence>
<protein>
    <submittedName>
        <fullName evidence="1">Uncharacterized protein</fullName>
    </submittedName>
</protein>
<reference evidence="1" key="1">
    <citation type="submission" date="2021-06" db="EMBL/GenBank/DDBJ databases">
        <title>Comparative genomics, transcriptomics and evolutionary studies reveal genomic signatures of adaptation to plant cell wall in hemibiotrophic fungi.</title>
        <authorList>
            <consortium name="DOE Joint Genome Institute"/>
            <person name="Baroncelli R."/>
            <person name="Diaz J.F."/>
            <person name="Benocci T."/>
            <person name="Peng M."/>
            <person name="Battaglia E."/>
            <person name="Haridas S."/>
            <person name="Andreopoulos W."/>
            <person name="Labutti K."/>
            <person name="Pangilinan J."/>
            <person name="Floch G.L."/>
            <person name="Makela M.R."/>
            <person name="Henrissat B."/>
            <person name="Grigoriev I.V."/>
            <person name="Crouch J.A."/>
            <person name="De Vries R.P."/>
            <person name="Sukno S.A."/>
            <person name="Thon M.R."/>
        </authorList>
    </citation>
    <scope>NUCLEOTIDE SEQUENCE</scope>
    <source>
        <strain evidence="1">CBS 125086</strain>
    </source>
</reference>
<dbReference type="GeneID" id="85434955"/>
<accession>A0AAD8PKC1</accession>
<dbReference type="EMBL" id="JAHLJV010000163">
    <property type="protein sequence ID" value="KAK1566079.1"/>
    <property type="molecule type" value="Genomic_DNA"/>
</dbReference>
<name>A0AAD8PKC1_9PEZI</name>